<accession>A0A6J0SAC4</accession>
<feature type="domain" description="RING-type" evidence="9">
    <location>
        <begin position="16"/>
        <end position="56"/>
    </location>
</feature>
<dbReference type="Proteomes" id="UP001652642">
    <property type="component" value="Chromosome 2"/>
</dbReference>
<feature type="domain" description="B box-type" evidence="10">
    <location>
        <begin position="85"/>
        <end position="127"/>
    </location>
</feature>
<evidence type="ECO:0000259" key="10">
    <source>
        <dbReference type="PROSITE" id="PS50119"/>
    </source>
</evidence>
<dbReference type="InterPro" id="IPR017907">
    <property type="entry name" value="Znf_RING_CS"/>
</dbReference>
<evidence type="ECO:0000256" key="7">
    <source>
        <dbReference type="PROSITE-ProRule" id="PRU00024"/>
    </source>
</evidence>
<dbReference type="GO" id="GO:0008270">
    <property type="term" value="F:zinc ion binding"/>
    <property type="evidence" value="ECO:0007669"/>
    <property type="project" value="UniProtKB-KW"/>
</dbReference>
<dbReference type="Pfam" id="PF13765">
    <property type="entry name" value="PRY"/>
    <property type="match status" value="1"/>
</dbReference>
<dbReference type="PROSITE" id="PS50119">
    <property type="entry name" value="ZF_BBOX"/>
    <property type="match status" value="1"/>
</dbReference>
<dbReference type="InterPro" id="IPR043136">
    <property type="entry name" value="B30.2/SPRY_sf"/>
</dbReference>
<evidence type="ECO:0000256" key="5">
    <source>
        <dbReference type="ARBA" id="ARBA00022833"/>
    </source>
</evidence>
<dbReference type="OrthoDB" id="9410880at2759"/>
<dbReference type="PROSITE" id="PS50089">
    <property type="entry name" value="ZF_RING_2"/>
    <property type="match status" value="1"/>
</dbReference>
<dbReference type="PRINTS" id="PR01407">
    <property type="entry name" value="BUTYPHLNCDUF"/>
</dbReference>
<dbReference type="Pfam" id="PF00643">
    <property type="entry name" value="zf-B_box"/>
    <property type="match status" value="1"/>
</dbReference>
<comment type="similarity">
    <text evidence="1">Belongs to the ohanin/vespryn family.</text>
</comment>
<dbReference type="AlphaFoldDB" id="A0A6J0SAC4"/>
<dbReference type="PROSITE" id="PS50188">
    <property type="entry name" value="B302_SPRY"/>
    <property type="match status" value="1"/>
</dbReference>
<dbReference type="InterPro" id="IPR003879">
    <property type="entry name" value="Butyrophylin_SPRY"/>
</dbReference>
<keyword evidence="2" id="KW-0528">Neurotoxin</keyword>
<reference evidence="12" key="1">
    <citation type="submission" date="2025-05" db="UniProtKB">
        <authorList>
            <consortium name="RefSeq"/>
        </authorList>
    </citation>
    <scope>NUCLEOTIDE SEQUENCE [LARGE SCALE GENOMIC DNA]</scope>
</reference>
<evidence type="ECO:0000259" key="11">
    <source>
        <dbReference type="PROSITE" id="PS50188"/>
    </source>
</evidence>
<evidence type="ECO:0000256" key="6">
    <source>
        <dbReference type="ARBA" id="ARBA00034460"/>
    </source>
</evidence>
<dbReference type="InterPro" id="IPR013083">
    <property type="entry name" value="Znf_RING/FYVE/PHD"/>
</dbReference>
<dbReference type="InterPro" id="IPR000315">
    <property type="entry name" value="Znf_B-box"/>
</dbReference>
<feature type="coiled-coil region" evidence="8">
    <location>
        <begin position="140"/>
        <end position="235"/>
    </location>
</feature>
<keyword evidence="3" id="KW-0479">Metal-binding</keyword>
<proteinExistence type="inferred from homology"/>
<name>A0A6J0SAC4_9SAUR</name>
<dbReference type="CDD" id="cd19762">
    <property type="entry name" value="Bbox2_TRIM7-like"/>
    <property type="match status" value="1"/>
</dbReference>
<dbReference type="RefSeq" id="XP_020633182.2">
    <property type="nucleotide sequence ID" value="XM_020777523.2"/>
</dbReference>
<dbReference type="KEGG" id="pvt:110069950"/>
<dbReference type="GeneID" id="110069950"/>
<gene>
    <name evidence="13" type="primary">LOC110069950</name>
</gene>
<evidence type="ECO:0000256" key="3">
    <source>
        <dbReference type="ARBA" id="ARBA00022723"/>
    </source>
</evidence>
<protein>
    <submittedName>
        <fullName evidence="13">Zinc finger protein RFP-like</fullName>
    </submittedName>
</protein>
<evidence type="ECO:0000256" key="4">
    <source>
        <dbReference type="ARBA" id="ARBA00022771"/>
    </source>
</evidence>
<dbReference type="Pfam" id="PF15227">
    <property type="entry name" value="zf-C3HC4_4"/>
    <property type="match status" value="1"/>
</dbReference>
<dbReference type="SMART" id="SM00589">
    <property type="entry name" value="PRY"/>
    <property type="match status" value="1"/>
</dbReference>
<dbReference type="Gene3D" id="3.30.40.10">
    <property type="entry name" value="Zinc/RING finger domain, C3HC4 (zinc finger)"/>
    <property type="match status" value="1"/>
</dbReference>
<feature type="domain" description="B30.2/SPRY" evidence="11">
    <location>
        <begin position="281"/>
        <end position="470"/>
    </location>
</feature>
<evidence type="ECO:0000256" key="2">
    <source>
        <dbReference type="ARBA" id="ARBA00022699"/>
    </source>
</evidence>
<comment type="function">
    <text evidence="6">Neurotoxin that produces dose-dependent hypolocomotion and hyperalgesia in mice. May directly act on the central nervous system, as it is 6500-fold more potent when administered intracerebroventricularly than intraperitoneal.</text>
</comment>
<dbReference type="InParanoid" id="A0A6J0SAC4"/>
<dbReference type="InterPro" id="IPR050143">
    <property type="entry name" value="TRIM/RBCC"/>
</dbReference>
<evidence type="ECO:0000259" key="9">
    <source>
        <dbReference type="PROSITE" id="PS50089"/>
    </source>
</evidence>
<dbReference type="InterPro" id="IPR013320">
    <property type="entry name" value="ConA-like_dom_sf"/>
</dbReference>
<dbReference type="Gene3D" id="2.60.120.920">
    <property type="match status" value="1"/>
</dbReference>
<keyword evidence="4 7" id="KW-0863">Zinc-finger</keyword>
<dbReference type="Pfam" id="PF00622">
    <property type="entry name" value="SPRY"/>
    <property type="match status" value="1"/>
</dbReference>
<dbReference type="InterPro" id="IPR001841">
    <property type="entry name" value="Znf_RING"/>
</dbReference>
<dbReference type="InterPro" id="IPR006574">
    <property type="entry name" value="PRY"/>
</dbReference>
<dbReference type="SMART" id="SM00336">
    <property type="entry name" value="BBOX"/>
    <property type="match status" value="1"/>
</dbReference>
<keyword evidence="5" id="KW-0862">Zinc</keyword>
<evidence type="ECO:0000313" key="13">
    <source>
        <dbReference type="RefSeq" id="XP_020633182.2"/>
    </source>
</evidence>
<organism evidence="12 13">
    <name type="scientific">Pogona vitticeps</name>
    <name type="common">central bearded dragon</name>
    <dbReference type="NCBI Taxonomy" id="103695"/>
    <lineage>
        <taxon>Eukaryota</taxon>
        <taxon>Metazoa</taxon>
        <taxon>Chordata</taxon>
        <taxon>Craniata</taxon>
        <taxon>Vertebrata</taxon>
        <taxon>Euteleostomi</taxon>
        <taxon>Lepidosauria</taxon>
        <taxon>Squamata</taxon>
        <taxon>Bifurcata</taxon>
        <taxon>Unidentata</taxon>
        <taxon>Episquamata</taxon>
        <taxon>Toxicofera</taxon>
        <taxon>Iguania</taxon>
        <taxon>Acrodonta</taxon>
        <taxon>Agamidae</taxon>
        <taxon>Amphibolurinae</taxon>
        <taxon>Pogona</taxon>
    </lineage>
</organism>
<keyword evidence="8" id="KW-0175">Coiled coil</keyword>
<dbReference type="PANTHER" id="PTHR24103">
    <property type="entry name" value="E3 UBIQUITIN-PROTEIN LIGASE TRIM"/>
    <property type="match status" value="1"/>
</dbReference>
<evidence type="ECO:0000313" key="12">
    <source>
        <dbReference type="Proteomes" id="UP001652642"/>
    </source>
</evidence>
<dbReference type="SMART" id="SM00449">
    <property type="entry name" value="SPRY"/>
    <property type="match status" value="1"/>
</dbReference>
<dbReference type="SUPFAM" id="SSF57845">
    <property type="entry name" value="B-box zinc-binding domain"/>
    <property type="match status" value="1"/>
</dbReference>
<dbReference type="SUPFAM" id="SSF57850">
    <property type="entry name" value="RING/U-box"/>
    <property type="match status" value="1"/>
</dbReference>
<dbReference type="InterPro" id="IPR001870">
    <property type="entry name" value="B30.2/SPRY"/>
</dbReference>
<dbReference type="SMART" id="SM00184">
    <property type="entry name" value="RING"/>
    <property type="match status" value="1"/>
</dbReference>
<keyword evidence="2" id="KW-0800">Toxin</keyword>
<dbReference type="Gene3D" id="3.30.160.60">
    <property type="entry name" value="Classic Zinc Finger"/>
    <property type="match status" value="1"/>
</dbReference>
<dbReference type="InterPro" id="IPR003877">
    <property type="entry name" value="SPRY_dom"/>
</dbReference>
<sequence>MASESPWRKLLSEATCPSCLEYFTDPMILDCGHNLCFPCLAYLWNDFPTTARCPRCATAISPKRFKMNLQLANMVEIAKELKPETREEGCCLHHGEPLKLFCKDDKAPICVVCDKAVEHREHKVVPVKEAAQEYKTWKHLETLKKELDNMLASRRQTEKESQDLLKQMKAVREKMRHEFGQLHQFLIEQEKRLLVRMEEAEEEIAGKRDEHLAKLSEELASLESFLQEMEEKQKEPGSEILQDVGNFLLRRQRRKLNPVAFPPELKWLIWDICDINPFLEGVMRPFKDTLVSGLHQQKVNVRLDPLTANHWLIVSEDCKSVREGSECQSLPDTPERFDMCGLVLGCEEFTTGRHFWDVGVSSEEQWSVGVAKKSLNRKGDPTFGSEEGVWEFGKWGGKYRAYDPPANTVLSLSEKPSRIRVALNYEGRRVAFYDADRGTFLYAFTAATFSGETVQPWFYVTEKAHLVISP</sequence>
<keyword evidence="12" id="KW-1185">Reference proteome</keyword>
<reference evidence="13" key="2">
    <citation type="submission" date="2025-08" db="UniProtKB">
        <authorList>
            <consortium name="RefSeq"/>
        </authorList>
    </citation>
    <scope>IDENTIFICATION</scope>
</reference>
<dbReference type="CDD" id="cd12888">
    <property type="entry name" value="SPRY_PRY_TRIM7_like"/>
    <property type="match status" value="1"/>
</dbReference>
<dbReference type="PROSITE" id="PS00518">
    <property type="entry name" value="ZF_RING_1"/>
    <property type="match status" value="1"/>
</dbReference>
<evidence type="ECO:0000256" key="8">
    <source>
        <dbReference type="SAM" id="Coils"/>
    </source>
</evidence>
<dbReference type="SUPFAM" id="SSF49899">
    <property type="entry name" value="Concanavalin A-like lectins/glucanases"/>
    <property type="match status" value="1"/>
</dbReference>
<evidence type="ECO:0000256" key="1">
    <source>
        <dbReference type="ARBA" id="ARBA00009651"/>
    </source>
</evidence>